<keyword evidence="8 11" id="KW-0949">S-adenosyl-L-methionine</keyword>
<dbReference type="EC" id="2.1.1.211" evidence="3 11"/>
<keyword evidence="9 11" id="KW-0819">tRNA processing</keyword>
<protein>
    <recommendedName>
        <fullName evidence="4 11">tRNA (uracil-O(2)-)-methyltransferase</fullName>
        <ecNumber evidence="3 11">2.1.1.211</ecNumber>
    </recommendedName>
</protein>
<evidence type="ECO:0000256" key="6">
    <source>
        <dbReference type="ARBA" id="ARBA00022603"/>
    </source>
</evidence>
<feature type="region of interest" description="Disordered" evidence="12">
    <location>
        <begin position="1"/>
        <end position="22"/>
    </location>
</feature>
<evidence type="ECO:0000256" key="8">
    <source>
        <dbReference type="ARBA" id="ARBA00022691"/>
    </source>
</evidence>
<evidence type="ECO:0000256" key="3">
    <source>
        <dbReference type="ARBA" id="ARBA00012795"/>
    </source>
</evidence>
<dbReference type="PANTHER" id="PTHR21210">
    <property type="entry name" value="TRNA (URACIL-O(2)-)-METHYLTRANSFERASE-RELATED"/>
    <property type="match status" value="1"/>
</dbReference>
<organism evidence="13 14">
    <name type="scientific">Sphaerosporella brunnea</name>
    <dbReference type="NCBI Taxonomy" id="1250544"/>
    <lineage>
        <taxon>Eukaryota</taxon>
        <taxon>Fungi</taxon>
        <taxon>Dikarya</taxon>
        <taxon>Ascomycota</taxon>
        <taxon>Pezizomycotina</taxon>
        <taxon>Pezizomycetes</taxon>
        <taxon>Pezizales</taxon>
        <taxon>Pyronemataceae</taxon>
        <taxon>Sphaerosporella</taxon>
    </lineage>
</organism>
<feature type="compositionally biased region" description="Pro residues" evidence="12">
    <location>
        <begin position="1"/>
        <end position="16"/>
    </location>
</feature>
<dbReference type="InParanoid" id="A0A5J5ER44"/>
<proteinExistence type="inferred from homology"/>
<keyword evidence="14" id="KW-1185">Reference proteome</keyword>
<dbReference type="OrthoDB" id="10047021at2759"/>
<comment type="caution">
    <text evidence="13">The sequence shown here is derived from an EMBL/GenBank/DDBJ whole genome shotgun (WGS) entry which is preliminary data.</text>
</comment>
<dbReference type="Proteomes" id="UP000326924">
    <property type="component" value="Unassembled WGS sequence"/>
</dbReference>
<evidence type="ECO:0000256" key="12">
    <source>
        <dbReference type="SAM" id="MobiDB-lite"/>
    </source>
</evidence>
<dbReference type="Pfam" id="PF07757">
    <property type="entry name" value="AdoMet_MTase"/>
    <property type="match status" value="1"/>
</dbReference>
<gene>
    <name evidence="13" type="ORF">FN846DRAFT_165052</name>
</gene>
<dbReference type="EMBL" id="VXIS01000160">
    <property type="protein sequence ID" value="KAA8900012.1"/>
    <property type="molecule type" value="Genomic_DNA"/>
</dbReference>
<dbReference type="GO" id="GO:0005737">
    <property type="term" value="C:cytoplasm"/>
    <property type="evidence" value="ECO:0007669"/>
    <property type="project" value="UniProtKB-SubCell"/>
</dbReference>
<keyword evidence="6 11" id="KW-0489">Methyltransferase</keyword>
<evidence type="ECO:0000256" key="5">
    <source>
        <dbReference type="ARBA" id="ARBA00022490"/>
    </source>
</evidence>
<evidence type="ECO:0000256" key="9">
    <source>
        <dbReference type="ARBA" id="ARBA00022694"/>
    </source>
</evidence>
<evidence type="ECO:0000256" key="2">
    <source>
        <dbReference type="ARBA" id="ARBA00009056"/>
    </source>
</evidence>
<keyword evidence="7 11" id="KW-0808">Transferase</keyword>
<dbReference type="PANTHER" id="PTHR21210:SF0">
    <property type="entry name" value="TRNA (URACIL-O(2)-)-METHYLTRANSFERASE-RELATED"/>
    <property type="match status" value="1"/>
</dbReference>
<evidence type="ECO:0000256" key="10">
    <source>
        <dbReference type="ARBA" id="ARBA00047957"/>
    </source>
</evidence>
<comment type="catalytic activity">
    <reaction evidence="10 11">
        <text>uridine(44) in tRNA(Ser) + S-adenosyl-L-methionine = 2'-O-methyluridine(44) in tRNA(Ser) + S-adenosyl-L-homocysteine + H(+)</text>
        <dbReference type="Rhea" id="RHEA:43100"/>
        <dbReference type="Rhea" id="RHEA-COMP:10339"/>
        <dbReference type="Rhea" id="RHEA-COMP:10340"/>
        <dbReference type="ChEBI" id="CHEBI:15378"/>
        <dbReference type="ChEBI" id="CHEBI:57856"/>
        <dbReference type="ChEBI" id="CHEBI:59789"/>
        <dbReference type="ChEBI" id="CHEBI:65315"/>
        <dbReference type="ChEBI" id="CHEBI:74478"/>
        <dbReference type="EC" id="2.1.1.211"/>
    </reaction>
</comment>
<dbReference type="InterPro" id="IPR011671">
    <property type="entry name" value="tRNA_uracil_MeTrfase"/>
</dbReference>
<accession>A0A5J5ER44</accession>
<evidence type="ECO:0000256" key="4">
    <source>
        <dbReference type="ARBA" id="ARBA00017788"/>
    </source>
</evidence>
<dbReference type="GO" id="GO:0141101">
    <property type="term" value="F:tRNA(Ser) (uridine(44)-2'-O-)-methyltransferase activity"/>
    <property type="evidence" value="ECO:0007669"/>
    <property type="project" value="UniProtKB-EC"/>
</dbReference>
<keyword evidence="5 11" id="KW-0963">Cytoplasm</keyword>
<evidence type="ECO:0000313" key="13">
    <source>
        <dbReference type="EMBL" id="KAA8900012.1"/>
    </source>
</evidence>
<evidence type="ECO:0000313" key="14">
    <source>
        <dbReference type="Proteomes" id="UP000326924"/>
    </source>
</evidence>
<name>A0A5J5ER44_9PEZI</name>
<dbReference type="FunCoup" id="A0A5J5ER44">
    <property type="interactions" value="82"/>
</dbReference>
<evidence type="ECO:0000256" key="11">
    <source>
        <dbReference type="RuleBase" id="RU368004"/>
    </source>
</evidence>
<sequence length="492" mass="55135">MMATPDPPPPPHPPPLETLDHTFTPQTWRPIITASFPSKPSSFLAALSEMFEHPEHNTSWILRSDTLFDSACSERGEPAPEPRSISIPFYAATRTLLRRFIPRNPARDAPALQTCHFLTHTSLEGEIRELVVYLNHGDTAEATPYYLPKVKGVGWLLCPSTSAQEGYIVSLLYAYFPSQAPVRKGDRLQRTAQHLLERPLKLAKGIEEGYIKRVHHDLIIPREAFQDLYLTLRTRHAARLCSGWREKTDPKKHVFEDILIAAFLISLWRGMYPGAEKSGWVGFVDIGCGNGVLVDVLLREGWSGEGWDARARKSWEGFEESTRSRLGENILVPWVLGEAGEGEHDGRFPAGTFIISNHADELTPWTPILAARSGCPFLVIPCCSHALDGSRKRFPPPKEEEDTSDLRLNKNLSKSTYASLCAYIEGLARECGWVVEREILRIPSTRNVGILGRRRRDGVVVDLEMLVEKEGGAAGWREKIEALKKKEAVAGH</sequence>
<dbReference type="AlphaFoldDB" id="A0A5J5ER44"/>
<dbReference type="GO" id="GO:0030488">
    <property type="term" value="P:tRNA methylation"/>
    <property type="evidence" value="ECO:0007669"/>
    <property type="project" value="UniProtKB-UniRule"/>
</dbReference>
<comment type="similarity">
    <text evidence="2 11">Belongs to the TRM44 family.</text>
</comment>
<evidence type="ECO:0000256" key="1">
    <source>
        <dbReference type="ARBA" id="ARBA00004496"/>
    </source>
</evidence>
<comment type="subcellular location">
    <subcellularLocation>
        <location evidence="1 11">Cytoplasm</location>
    </subcellularLocation>
</comment>
<evidence type="ECO:0000256" key="7">
    <source>
        <dbReference type="ARBA" id="ARBA00022679"/>
    </source>
</evidence>
<reference evidence="13 14" key="1">
    <citation type="submission" date="2019-09" db="EMBL/GenBank/DDBJ databases">
        <title>Draft genome of the ectomycorrhizal ascomycete Sphaerosporella brunnea.</title>
        <authorList>
            <consortium name="DOE Joint Genome Institute"/>
            <person name="Benucci G.M."/>
            <person name="Marozzi G."/>
            <person name="Antonielli L."/>
            <person name="Sanchez S."/>
            <person name="Marco P."/>
            <person name="Wang X."/>
            <person name="Falini L.B."/>
            <person name="Barry K."/>
            <person name="Haridas S."/>
            <person name="Lipzen A."/>
            <person name="Labutti K."/>
            <person name="Grigoriev I.V."/>
            <person name="Murat C."/>
            <person name="Martin F."/>
            <person name="Albertini E."/>
            <person name="Donnini D."/>
            <person name="Bonito G."/>
        </authorList>
    </citation>
    <scope>NUCLEOTIDE SEQUENCE [LARGE SCALE GENOMIC DNA]</scope>
    <source>
        <strain evidence="13 14">Sb_GMNB300</strain>
    </source>
</reference>
<comment type="function">
    <text evidence="11">Adenosyl-L-methionine (AdoMet)-dependent tRNA (uracil-O(2)-)-methyltransferase.</text>
</comment>